<dbReference type="GeneID" id="24142221"/>
<dbReference type="PANTHER" id="PTHR34859">
    <property type="entry name" value="UNNAMED PRODUCT"/>
    <property type="match status" value="1"/>
</dbReference>
<reference evidence="2 3" key="1">
    <citation type="journal article" date="2013" name="PLoS Genet.">
        <title>Distinctive expansion of potential virulence genes in the genome of the oomycete fish pathogen Saprolegnia parasitica.</title>
        <authorList>
            <person name="Jiang R.H."/>
            <person name="de Bruijn I."/>
            <person name="Haas B.J."/>
            <person name="Belmonte R."/>
            <person name="Lobach L."/>
            <person name="Christie J."/>
            <person name="van den Ackerveken G."/>
            <person name="Bottin A."/>
            <person name="Bulone V."/>
            <person name="Diaz-Moreno S.M."/>
            <person name="Dumas B."/>
            <person name="Fan L."/>
            <person name="Gaulin E."/>
            <person name="Govers F."/>
            <person name="Grenville-Briggs L.J."/>
            <person name="Horner N.R."/>
            <person name="Levin J.Z."/>
            <person name="Mammella M."/>
            <person name="Meijer H.J."/>
            <person name="Morris P."/>
            <person name="Nusbaum C."/>
            <person name="Oome S."/>
            <person name="Phillips A.J."/>
            <person name="van Rooyen D."/>
            <person name="Rzeszutek E."/>
            <person name="Saraiva M."/>
            <person name="Secombes C.J."/>
            <person name="Seidl M.F."/>
            <person name="Snel B."/>
            <person name="Stassen J.H."/>
            <person name="Sykes S."/>
            <person name="Tripathy S."/>
            <person name="van den Berg H."/>
            <person name="Vega-Arreguin J.C."/>
            <person name="Wawra S."/>
            <person name="Young S.K."/>
            <person name="Zeng Q."/>
            <person name="Dieguez-Uribeondo J."/>
            <person name="Russ C."/>
            <person name="Tyler B.M."/>
            <person name="van West P."/>
        </authorList>
    </citation>
    <scope>NUCLEOTIDE SEQUENCE [LARGE SCALE GENOMIC DNA]</scope>
    <source>
        <strain evidence="2 3">CBS 223.65</strain>
    </source>
</reference>
<dbReference type="OrthoDB" id="70663at2759"/>
<evidence type="ECO:0000313" key="3">
    <source>
        <dbReference type="Proteomes" id="UP000030745"/>
    </source>
</evidence>
<dbReference type="KEGG" id="spar:SPRG_21533"/>
<proteinExistence type="predicted"/>
<keyword evidence="1" id="KW-0732">Signal</keyword>
<gene>
    <name evidence="2" type="ORF">SPRG_21533</name>
</gene>
<protein>
    <recommendedName>
        <fullName evidence="4">Secreted protein</fullName>
    </recommendedName>
</protein>
<dbReference type="PANTHER" id="PTHR34859:SF2">
    <property type="entry name" value="LYSM DOMAIN-CONTAINING PROTEIN"/>
    <property type="match status" value="1"/>
</dbReference>
<evidence type="ECO:0008006" key="4">
    <source>
        <dbReference type="Google" id="ProtNLM"/>
    </source>
</evidence>
<sequence length="482" mass="50432">MKLLSLSTLALAVFAVASAQPTTPTNVSVPEAGVASDIPVIVQLGKDAVLDITNLINDFKAIKASGFTSDLVQQALGHLQSAIGHGVRDVGQAKTILDNIKNLLQNGGTPADAAEISSALQKIVQLYFPTKMPTNSTLADDIQKAYAMGAELRADFEAIVKDLQRIAAGGLTPELTQSILGHLQTAWNHGLNNLKDGKKIVDDIKAIVQGGGVDIKDGVAITNAIQSVLQQFLLTLDPNPKVCIRDGVGRGFGTPVVNQCLEGEEAYGALCYPKCKEGYEKVGCCLCRKKGCSGAEGVTDVGASCTKPKAYGRGAGYTLWNEDKCNAENNGQCEKNGLMWYPKCKPGYHSFGCCICTPDCPAGTTDDGAFCRKDHYGRGVGVSRLGCDKGLEKSGLFCYKPCAPGYKGVGPMCWPQCPPSIPSNCGLFCTSTSATCASSAIEIIGSVAKIALSAVNNDTAGAISTGIQAGAKVITLEKCPKP</sequence>
<dbReference type="AlphaFoldDB" id="A0A067BM13"/>
<evidence type="ECO:0000256" key="1">
    <source>
        <dbReference type="SAM" id="SignalP"/>
    </source>
</evidence>
<dbReference type="EMBL" id="KK583346">
    <property type="protein sequence ID" value="KDO19534.1"/>
    <property type="molecule type" value="Genomic_DNA"/>
</dbReference>
<accession>A0A067BM13</accession>
<dbReference type="Proteomes" id="UP000030745">
    <property type="component" value="Unassembled WGS sequence"/>
</dbReference>
<dbReference type="RefSeq" id="XP_012209761.1">
    <property type="nucleotide sequence ID" value="XM_012354371.1"/>
</dbReference>
<evidence type="ECO:0000313" key="2">
    <source>
        <dbReference type="EMBL" id="KDO19534.1"/>
    </source>
</evidence>
<name>A0A067BM13_SAPPC</name>
<organism evidence="2 3">
    <name type="scientific">Saprolegnia parasitica (strain CBS 223.65)</name>
    <dbReference type="NCBI Taxonomy" id="695850"/>
    <lineage>
        <taxon>Eukaryota</taxon>
        <taxon>Sar</taxon>
        <taxon>Stramenopiles</taxon>
        <taxon>Oomycota</taxon>
        <taxon>Saprolegniomycetes</taxon>
        <taxon>Saprolegniales</taxon>
        <taxon>Saprolegniaceae</taxon>
        <taxon>Saprolegnia</taxon>
    </lineage>
</organism>
<dbReference type="VEuPathDB" id="FungiDB:SPRG_21533"/>
<feature type="signal peptide" evidence="1">
    <location>
        <begin position="1"/>
        <end position="19"/>
    </location>
</feature>
<feature type="chain" id="PRO_5001633530" description="Secreted protein" evidence="1">
    <location>
        <begin position="20"/>
        <end position="482"/>
    </location>
</feature>
<keyword evidence="3" id="KW-1185">Reference proteome</keyword>